<dbReference type="SUPFAM" id="SSF56019">
    <property type="entry name" value="The spindle assembly checkpoint protein mad2"/>
    <property type="match status" value="1"/>
</dbReference>
<name>A0A7M7Q7K6_NASVI</name>
<feature type="domain" description="HORMA" evidence="1">
    <location>
        <begin position="1"/>
        <end position="102"/>
    </location>
</feature>
<sequence length="110" mass="12947">MVVCEKWVFQIEYESEKTKSKMNRTNIQVEIRAVLRQIITSTNFLPIIDSSHKFKIVFRPSSIQVVAQFPFKIFPYSLTILQSEELSFRKISTSFHTVETKVVYKRLANN</sequence>
<dbReference type="PROSITE" id="PS50815">
    <property type="entry name" value="HORMA"/>
    <property type="match status" value="1"/>
</dbReference>
<dbReference type="InterPro" id="IPR003511">
    <property type="entry name" value="HORMA_dom"/>
</dbReference>
<protein>
    <recommendedName>
        <fullName evidence="1">HORMA domain-containing protein</fullName>
    </recommendedName>
</protein>
<dbReference type="EnsemblMetazoa" id="XM_031927355">
    <property type="protein sequence ID" value="XP_031783215"/>
    <property type="gene ID" value="LOC100679665"/>
</dbReference>
<evidence type="ECO:0000313" key="3">
    <source>
        <dbReference type="Proteomes" id="UP000002358"/>
    </source>
</evidence>
<dbReference type="InterPro" id="IPR036570">
    <property type="entry name" value="HORMA_dom_sf"/>
</dbReference>
<dbReference type="Gene3D" id="3.30.900.10">
    <property type="entry name" value="HORMA domain"/>
    <property type="match status" value="1"/>
</dbReference>
<dbReference type="AlphaFoldDB" id="A0A7M7Q7K6"/>
<dbReference type="RefSeq" id="XP_031783215.1">
    <property type="nucleotide sequence ID" value="XM_031927355.1"/>
</dbReference>
<dbReference type="KEGG" id="nvi:100679665"/>
<keyword evidence="3" id="KW-1185">Reference proteome</keyword>
<reference evidence="2" key="1">
    <citation type="submission" date="2021-01" db="UniProtKB">
        <authorList>
            <consortium name="EnsemblMetazoa"/>
        </authorList>
    </citation>
    <scope>IDENTIFICATION</scope>
</reference>
<dbReference type="OrthoDB" id="1806at2759"/>
<dbReference type="InParanoid" id="A0A7M7Q7K6"/>
<accession>A0A7M7Q7K6</accession>
<evidence type="ECO:0000313" key="2">
    <source>
        <dbReference type="EnsemblMetazoa" id="XP_031783215"/>
    </source>
</evidence>
<dbReference type="GeneID" id="100679665"/>
<evidence type="ECO:0000259" key="1">
    <source>
        <dbReference type="PROSITE" id="PS50815"/>
    </source>
</evidence>
<dbReference type="Proteomes" id="UP000002358">
    <property type="component" value="Chromosome 3"/>
</dbReference>
<dbReference type="SMR" id="A0A7M7Q7K6"/>
<proteinExistence type="predicted"/>
<organism evidence="2 3">
    <name type="scientific">Nasonia vitripennis</name>
    <name type="common">Parasitic wasp</name>
    <dbReference type="NCBI Taxonomy" id="7425"/>
    <lineage>
        <taxon>Eukaryota</taxon>
        <taxon>Metazoa</taxon>
        <taxon>Ecdysozoa</taxon>
        <taxon>Arthropoda</taxon>
        <taxon>Hexapoda</taxon>
        <taxon>Insecta</taxon>
        <taxon>Pterygota</taxon>
        <taxon>Neoptera</taxon>
        <taxon>Endopterygota</taxon>
        <taxon>Hymenoptera</taxon>
        <taxon>Apocrita</taxon>
        <taxon>Proctotrupomorpha</taxon>
        <taxon>Chalcidoidea</taxon>
        <taxon>Pteromalidae</taxon>
        <taxon>Pteromalinae</taxon>
        <taxon>Nasonia</taxon>
    </lineage>
</organism>